<dbReference type="HOGENOM" id="CLU_006358_1_0_1"/>
<organism evidence="3 4">
    <name type="scientific">Serendipita vermifera MAFF 305830</name>
    <dbReference type="NCBI Taxonomy" id="933852"/>
    <lineage>
        <taxon>Eukaryota</taxon>
        <taxon>Fungi</taxon>
        <taxon>Dikarya</taxon>
        <taxon>Basidiomycota</taxon>
        <taxon>Agaricomycotina</taxon>
        <taxon>Agaricomycetes</taxon>
        <taxon>Sebacinales</taxon>
        <taxon>Serendipitaceae</taxon>
        <taxon>Serendipita</taxon>
    </lineage>
</organism>
<keyword evidence="4" id="KW-1185">Reference proteome</keyword>
<dbReference type="STRING" id="933852.A0A0C2X3S2"/>
<dbReference type="PANTHER" id="PTHR47369:SF1">
    <property type="entry name" value="BTB_POZ DOMAIN-CONTAINING PROTEIN"/>
    <property type="match status" value="1"/>
</dbReference>
<evidence type="ECO:0000259" key="2">
    <source>
        <dbReference type="PROSITE" id="PS50097"/>
    </source>
</evidence>
<dbReference type="OrthoDB" id="6359943at2759"/>
<feature type="compositionally biased region" description="Polar residues" evidence="1">
    <location>
        <begin position="715"/>
        <end position="727"/>
    </location>
</feature>
<dbReference type="Proteomes" id="UP000054097">
    <property type="component" value="Unassembled WGS sequence"/>
</dbReference>
<evidence type="ECO:0000256" key="1">
    <source>
        <dbReference type="SAM" id="MobiDB-lite"/>
    </source>
</evidence>
<accession>A0A0C2X3S2</accession>
<protein>
    <recommendedName>
        <fullName evidence="2">BTB domain-containing protein</fullName>
    </recommendedName>
</protein>
<proteinExistence type="predicted"/>
<feature type="compositionally biased region" description="Low complexity" evidence="1">
    <location>
        <begin position="672"/>
        <end position="682"/>
    </location>
</feature>
<dbReference type="Gene3D" id="3.30.710.10">
    <property type="entry name" value="Potassium Channel Kv1.1, Chain A"/>
    <property type="match status" value="1"/>
</dbReference>
<gene>
    <name evidence="3" type="ORF">M408DRAFT_326571</name>
</gene>
<reference evidence="3 4" key="1">
    <citation type="submission" date="2014-04" db="EMBL/GenBank/DDBJ databases">
        <authorList>
            <consortium name="DOE Joint Genome Institute"/>
            <person name="Kuo A."/>
            <person name="Zuccaro A."/>
            <person name="Kohler A."/>
            <person name="Nagy L.G."/>
            <person name="Floudas D."/>
            <person name="Copeland A."/>
            <person name="Barry K.W."/>
            <person name="Cichocki N."/>
            <person name="Veneault-Fourrey C."/>
            <person name="LaButti K."/>
            <person name="Lindquist E.A."/>
            <person name="Lipzen A."/>
            <person name="Lundell T."/>
            <person name="Morin E."/>
            <person name="Murat C."/>
            <person name="Sun H."/>
            <person name="Tunlid A."/>
            <person name="Henrissat B."/>
            <person name="Grigoriev I.V."/>
            <person name="Hibbett D.S."/>
            <person name="Martin F."/>
            <person name="Nordberg H.P."/>
            <person name="Cantor M.N."/>
            <person name="Hua S.X."/>
        </authorList>
    </citation>
    <scope>NUCLEOTIDE SEQUENCE [LARGE SCALE GENOMIC DNA]</scope>
    <source>
        <strain evidence="3 4">MAFF 305830</strain>
    </source>
</reference>
<dbReference type="InterPro" id="IPR000210">
    <property type="entry name" value="BTB/POZ_dom"/>
</dbReference>
<dbReference type="SUPFAM" id="SSF54695">
    <property type="entry name" value="POZ domain"/>
    <property type="match status" value="1"/>
</dbReference>
<feature type="compositionally biased region" description="Low complexity" evidence="1">
    <location>
        <begin position="697"/>
        <end position="706"/>
    </location>
</feature>
<dbReference type="InterPro" id="IPR011333">
    <property type="entry name" value="SKP1/BTB/POZ_sf"/>
</dbReference>
<feature type="region of interest" description="Disordered" evidence="1">
    <location>
        <begin position="645"/>
        <end position="734"/>
    </location>
</feature>
<name>A0A0C2X3S2_SERVB</name>
<evidence type="ECO:0000313" key="3">
    <source>
        <dbReference type="EMBL" id="KIM32848.1"/>
    </source>
</evidence>
<dbReference type="PANTHER" id="PTHR47369">
    <property type="entry name" value="BTB/POZ DOMAIN-CONTAINING PROTEIN"/>
    <property type="match status" value="1"/>
</dbReference>
<feature type="domain" description="BTB" evidence="2">
    <location>
        <begin position="38"/>
        <end position="112"/>
    </location>
</feature>
<dbReference type="AlphaFoldDB" id="A0A0C2X3S2"/>
<dbReference type="PROSITE" id="PS50097">
    <property type="entry name" value="BTB"/>
    <property type="match status" value="1"/>
</dbReference>
<reference evidence="4" key="2">
    <citation type="submission" date="2015-01" db="EMBL/GenBank/DDBJ databases">
        <title>Evolutionary Origins and Diversification of the Mycorrhizal Mutualists.</title>
        <authorList>
            <consortium name="DOE Joint Genome Institute"/>
            <consortium name="Mycorrhizal Genomics Consortium"/>
            <person name="Kohler A."/>
            <person name="Kuo A."/>
            <person name="Nagy L.G."/>
            <person name="Floudas D."/>
            <person name="Copeland A."/>
            <person name="Barry K.W."/>
            <person name="Cichocki N."/>
            <person name="Veneault-Fourrey C."/>
            <person name="LaButti K."/>
            <person name="Lindquist E.A."/>
            <person name="Lipzen A."/>
            <person name="Lundell T."/>
            <person name="Morin E."/>
            <person name="Murat C."/>
            <person name="Riley R."/>
            <person name="Ohm R."/>
            <person name="Sun H."/>
            <person name="Tunlid A."/>
            <person name="Henrissat B."/>
            <person name="Grigoriev I.V."/>
            <person name="Hibbett D.S."/>
            <person name="Martin F."/>
        </authorList>
    </citation>
    <scope>NUCLEOTIDE SEQUENCE [LARGE SCALE GENOMIC DNA]</scope>
    <source>
        <strain evidence="4">MAFF 305830</strain>
    </source>
</reference>
<feature type="compositionally biased region" description="Polar residues" evidence="1">
    <location>
        <begin position="645"/>
        <end position="657"/>
    </location>
</feature>
<evidence type="ECO:0000313" key="4">
    <source>
        <dbReference type="Proteomes" id="UP000054097"/>
    </source>
</evidence>
<dbReference type="EMBL" id="KN824279">
    <property type="protein sequence ID" value="KIM32848.1"/>
    <property type="molecule type" value="Genomic_DNA"/>
</dbReference>
<sequence length="827" mass="90522">MASLMGSFDSKSAVRSPSHTPQLLQNHLYEAFLSGETADISLRVSGSWNATYRLHRIVLTQAGFFRSLFTSGFLEGSPNASVVQGEVRVRFDHDPNITRAAFEICLARLYCGGPPLFVDPALKPTPTEPLTTAYSRPWISRTPVPTDHHPASPRFLLSLLSTAFYLSIPTLASEALHLVLASIGPTTVVRYLNYALGKGIGPSDFAEPERAVSLEHIGHDIDSASVNTARTETIYDSYKLENEGDLQEAKSGEISTSDDLLAYGSPEYLYGVVSNKIGESCAAFLCRWGLDLLMKEEEALLATPSKPGHLNNATLVPPSPPSATANKEFVTTPPRIWSLGLSAEWVCGVLSSDEFFVKNEMERYDAAKRVVEMRRKTHGIVDKEDAQWSRLFGEGIYYSHFSWEDLVKVSEDVSPTSNMPYISLATIQAAHWSSDMLKQLILKQDTLRSGRSTNRAPNDDLKGHELGLKVDFSDLSSADTSRKKSLKQFYWPIPSDTSLRIGEPSIASATESSFFSASPPRDQPGRRSVASHNFFGIGNPQRRGDTIESLSIETTTPNNANRWVGYEPFRFSVEFWGVDSLKERTRLYSQTVFYAGSCYNVYTQAVRKKGLQLGVYLHRQSNVDPIPAASSPRVPTLQPLQSALSSSVQYDSNTNPVPVSPMAVTTVRPHSRSIPSSEASSSRGHTPGPASRSPPHRSTTPVTVPRSPRPFHAHSFSSSPQAVTPINSPIPHRSIGLLSNASQQFSPSPAPPSQPYRDPRPAISAYFSIACHSATGSSLTRFSSAPDTFAVSQSWGWKSSSLEVGDSIDEQDTPESSFRATVVIGLV</sequence>